<dbReference type="RefSeq" id="XP_017883013.1">
    <property type="nucleotide sequence ID" value="XM_018027524.2"/>
</dbReference>
<protein>
    <submittedName>
        <fullName evidence="2">MAD2L1-binding protein</fullName>
    </submittedName>
</protein>
<evidence type="ECO:0000313" key="2">
    <source>
        <dbReference type="RefSeq" id="XP_017883013.1"/>
    </source>
</evidence>
<organism evidence="1 2">
    <name type="scientific">Ceratina calcarata</name>
    <dbReference type="NCBI Taxonomy" id="156304"/>
    <lineage>
        <taxon>Eukaryota</taxon>
        <taxon>Metazoa</taxon>
        <taxon>Ecdysozoa</taxon>
        <taxon>Arthropoda</taxon>
        <taxon>Hexapoda</taxon>
        <taxon>Insecta</taxon>
        <taxon>Pterygota</taxon>
        <taxon>Neoptera</taxon>
        <taxon>Endopterygota</taxon>
        <taxon>Hymenoptera</taxon>
        <taxon>Apocrita</taxon>
        <taxon>Aculeata</taxon>
        <taxon>Apoidea</taxon>
        <taxon>Anthophila</taxon>
        <taxon>Apidae</taxon>
        <taxon>Ceratina</taxon>
        <taxon>Zadontomerus</taxon>
    </lineage>
</organism>
<dbReference type="PANTHER" id="PTHR15681:SF1">
    <property type="entry name" value="MAD2L1-BINDING PROTEIN"/>
    <property type="match status" value="1"/>
</dbReference>
<gene>
    <name evidence="2" type="primary">LOC108626706</name>
</gene>
<dbReference type="Gene3D" id="3.30.900.20">
    <property type="match status" value="1"/>
</dbReference>
<dbReference type="PANTHER" id="PTHR15681">
    <property type="entry name" value="MAD2L1-BINDING PROTEIN"/>
    <property type="match status" value="1"/>
</dbReference>
<proteinExistence type="predicted"/>
<dbReference type="InterPro" id="IPR053729">
    <property type="entry name" value="MAD2L1BP_domain_sf"/>
</dbReference>
<keyword evidence="1" id="KW-1185">Reference proteome</keyword>
<accession>A0AAJ7N8I3</accession>
<dbReference type="AlphaFoldDB" id="A0AAJ7N8I3"/>
<reference evidence="2" key="1">
    <citation type="submission" date="2025-08" db="UniProtKB">
        <authorList>
            <consortium name="RefSeq"/>
        </authorList>
    </citation>
    <scope>IDENTIFICATION</scope>
    <source>
        <tissue evidence="2">Whole body</tissue>
    </source>
</reference>
<dbReference type="Pfam" id="PF06581">
    <property type="entry name" value="p31comet"/>
    <property type="match status" value="1"/>
</dbReference>
<dbReference type="GO" id="GO:0007096">
    <property type="term" value="P:regulation of exit from mitosis"/>
    <property type="evidence" value="ECO:0007669"/>
    <property type="project" value="InterPro"/>
</dbReference>
<evidence type="ECO:0000313" key="1">
    <source>
        <dbReference type="Proteomes" id="UP000694925"/>
    </source>
</evidence>
<dbReference type="InterPro" id="IPR009511">
    <property type="entry name" value="MAD1/Cdc20-bound-Mad2-bd"/>
</dbReference>
<dbReference type="Proteomes" id="UP000694925">
    <property type="component" value="Unplaced"/>
</dbReference>
<sequence>MNINVSLDEPLTSNNCVKLVIELLKYILYQKHQIPFTYDSLSRLKMEPSDRNVASVKTLLSSLQNTSDQLNSQFHQKDCKVKEIAILIGATIISPKLHIKVEFPPDILDSQEHFDWKHVSRKPMLNLMRSMLECSEFQDALTSPLKPTNTFVLIQKSDNNSVSEYFLPKPQYIPPIQISNYFVIKLQYNNAINEICNCMNLVRVYNDVPEPGDCKRKDVEFLQKSDTGTRSVSYQWYQSREVIKGFQFLR</sequence>
<dbReference type="KEGG" id="ccal:108626706"/>
<name>A0AAJ7N8I3_9HYME</name>
<dbReference type="GO" id="GO:0005634">
    <property type="term" value="C:nucleus"/>
    <property type="evidence" value="ECO:0007669"/>
    <property type="project" value="InterPro"/>
</dbReference>
<dbReference type="GeneID" id="108626706"/>